<dbReference type="Pfam" id="PF14106">
    <property type="entry name" value="DUF4279"/>
    <property type="match status" value="1"/>
</dbReference>
<dbReference type="EMBL" id="RHLQ01000069">
    <property type="protein sequence ID" value="RNC96243.1"/>
    <property type="molecule type" value="Genomic_DNA"/>
</dbReference>
<keyword evidence="2" id="KW-1185">Reference proteome</keyword>
<dbReference type="OrthoDB" id="893918at2"/>
<gene>
    <name evidence="1" type="ORF">EC501_17140</name>
</gene>
<evidence type="ECO:0000313" key="1">
    <source>
        <dbReference type="EMBL" id="RNC96243.1"/>
    </source>
</evidence>
<reference evidence="1 2" key="1">
    <citation type="journal article" date="2014" name="Int. J. Syst. Evol. Microbiol.">
        <title>Lysinibacillus halotolerans sp. nov., isolated from saline-alkaline soil.</title>
        <authorList>
            <person name="Kong D."/>
            <person name="Wang Y."/>
            <person name="Zhao B."/>
            <person name="Li Y."/>
            <person name="Song J."/>
            <person name="Zhai Y."/>
            <person name="Zhang C."/>
            <person name="Wang H."/>
            <person name="Chen X."/>
            <person name="Zhao B."/>
            <person name="Ruan Z."/>
        </authorList>
    </citation>
    <scope>NUCLEOTIDE SEQUENCE [LARGE SCALE GENOMIC DNA]</scope>
    <source>
        <strain evidence="1 2">MCCC 1A12703</strain>
    </source>
</reference>
<dbReference type="RefSeq" id="WP_122973566.1">
    <property type="nucleotide sequence ID" value="NZ_RHLQ01000069.1"/>
</dbReference>
<protein>
    <submittedName>
        <fullName evidence="1">DUF4279 domain-containing protein</fullName>
    </submittedName>
</protein>
<comment type="caution">
    <text evidence="1">The sequence shown here is derived from an EMBL/GenBank/DDBJ whole genome shotgun (WGS) entry which is preliminary data.</text>
</comment>
<accession>A0A3M8H1E1</accession>
<organism evidence="1 2">
    <name type="scientific">Lysinibacillus halotolerans</name>
    <dbReference type="NCBI Taxonomy" id="1368476"/>
    <lineage>
        <taxon>Bacteria</taxon>
        <taxon>Bacillati</taxon>
        <taxon>Bacillota</taxon>
        <taxon>Bacilli</taxon>
        <taxon>Bacillales</taxon>
        <taxon>Bacillaceae</taxon>
        <taxon>Lysinibacillus</taxon>
    </lineage>
</organism>
<sequence>MEKTSLYAYIRFTGKDDIDDFPVEVVTEMLGVQPTTILRICDRINDKVTRFFTSWKYESETVETLDTDDVLLPILNVFQSKTNTINRIKDELNLNVQIGIVITMINGYTPGLVISPEFSSFASAIKAFIDIDMYVYPFSEPEE</sequence>
<name>A0A3M8H1E1_9BACI</name>
<dbReference type="InterPro" id="IPR025459">
    <property type="entry name" value="DUF4279"/>
</dbReference>
<dbReference type="Proteomes" id="UP000279909">
    <property type="component" value="Unassembled WGS sequence"/>
</dbReference>
<dbReference type="AlphaFoldDB" id="A0A3M8H1E1"/>
<proteinExistence type="predicted"/>
<evidence type="ECO:0000313" key="2">
    <source>
        <dbReference type="Proteomes" id="UP000279909"/>
    </source>
</evidence>